<dbReference type="AlphaFoldDB" id="A0A9D4CSW3"/>
<comment type="caution">
    <text evidence="2">The sequence shown here is derived from an EMBL/GenBank/DDBJ whole genome shotgun (WGS) entry which is preliminary data.</text>
</comment>
<name>A0A9D4CSW3_DREPO</name>
<accession>A0A9D4CSW3</accession>
<keyword evidence="3" id="KW-1185">Reference proteome</keyword>
<evidence type="ECO:0000256" key="1">
    <source>
        <dbReference type="SAM" id="Phobius"/>
    </source>
</evidence>
<evidence type="ECO:0000313" key="2">
    <source>
        <dbReference type="EMBL" id="KAH3729576.1"/>
    </source>
</evidence>
<reference evidence="2" key="2">
    <citation type="submission" date="2020-11" db="EMBL/GenBank/DDBJ databases">
        <authorList>
            <person name="McCartney M.A."/>
            <person name="Auch B."/>
            <person name="Kono T."/>
            <person name="Mallez S."/>
            <person name="Becker A."/>
            <person name="Gohl D.M."/>
            <person name="Silverstein K.A.T."/>
            <person name="Koren S."/>
            <person name="Bechman K.B."/>
            <person name="Herman A."/>
            <person name="Abrahante J.E."/>
            <person name="Garbe J."/>
        </authorList>
    </citation>
    <scope>NUCLEOTIDE SEQUENCE</scope>
    <source>
        <strain evidence="2">Duluth1</strain>
        <tissue evidence="2">Whole animal</tissue>
    </source>
</reference>
<dbReference type="EMBL" id="JAIWYP010000012">
    <property type="protein sequence ID" value="KAH3729576.1"/>
    <property type="molecule type" value="Genomic_DNA"/>
</dbReference>
<keyword evidence="1" id="KW-0812">Transmembrane</keyword>
<proteinExistence type="predicted"/>
<protein>
    <submittedName>
        <fullName evidence="2">Uncharacterized protein</fullName>
    </submittedName>
</protein>
<feature type="transmembrane region" description="Helical" evidence="1">
    <location>
        <begin position="39"/>
        <end position="57"/>
    </location>
</feature>
<sequence length="106" mass="11824">METAELRCYRDTPRYPSSYSLSARESGLGKLEGGMEGRGIVLLVVCGLYALFLFLVARSLKHIFGKVASPVTSIVWRKEFTSVSVSNKTIEGHKKEVIRDRTFSHG</sequence>
<evidence type="ECO:0000313" key="3">
    <source>
        <dbReference type="Proteomes" id="UP000828390"/>
    </source>
</evidence>
<organism evidence="2 3">
    <name type="scientific">Dreissena polymorpha</name>
    <name type="common">Zebra mussel</name>
    <name type="synonym">Mytilus polymorpha</name>
    <dbReference type="NCBI Taxonomy" id="45954"/>
    <lineage>
        <taxon>Eukaryota</taxon>
        <taxon>Metazoa</taxon>
        <taxon>Spiralia</taxon>
        <taxon>Lophotrochozoa</taxon>
        <taxon>Mollusca</taxon>
        <taxon>Bivalvia</taxon>
        <taxon>Autobranchia</taxon>
        <taxon>Heteroconchia</taxon>
        <taxon>Euheterodonta</taxon>
        <taxon>Imparidentia</taxon>
        <taxon>Neoheterodontei</taxon>
        <taxon>Myida</taxon>
        <taxon>Dreissenoidea</taxon>
        <taxon>Dreissenidae</taxon>
        <taxon>Dreissena</taxon>
    </lineage>
</organism>
<reference evidence="2" key="1">
    <citation type="journal article" date="2019" name="bioRxiv">
        <title>The Genome of the Zebra Mussel, Dreissena polymorpha: A Resource for Invasive Species Research.</title>
        <authorList>
            <person name="McCartney M.A."/>
            <person name="Auch B."/>
            <person name="Kono T."/>
            <person name="Mallez S."/>
            <person name="Zhang Y."/>
            <person name="Obille A."/>
            <person name="Becker A."/>
            <person name="Abrahante J.E."/>
            <person name="Garbe J."/>
            <person name="Badalamenti J.P."/>
            <person name="Herman A."/>
            <person name="Mangelson H."/>
            <person name="Liachko I."/>
            <person name="Sullivan S."/>
            <person name="Sone E.D."/>
            <person name="Koren S."/>
            <person name="Silverstein K.A.T."/>
            <person name="Beckman K.B."/>
            <person name="Gohl D.M."/>
        </authorList>
    </citation>
    <scope>NUCLEOTIDE SEQUENCE</scope>
    <source>
        <strain evidence="2">Duluth1</strain>
        <tissue evidence="2">Whole animal</tissue>
    </source>
</reference>
<gene>
    <name evidence="2" type="ORF">DPMN_055548</name>
</gene>
<keyword evidence="1" id="KW-1133">Transmembrane helix</keyword>
<keyword evidence="1" id="KW-0472">Membrane</keyword>
<dbReference type="Proteomes" id="UP000828390">
    <property type="component" value="Unassembled WGS sequence"/>
</dbReference>